<sequence>MGQVYAWPFLREQGKSVVKDHERARSISLRASRMAAGPGLEPGFSGSEPDETTIAPSRNHSIIPHTF</sequence>
<dbReference type="Proteomes" id="UP000034875">
    <property type="component" value="Unassembled WGS sequence"/>
</dbReference>
<evidence type="ECO:0000256" key="1">
    <source>
        <dbReference type="SAM" id="MobiDB-lite"/>
    </source>
</evidence>
<organism evidence="2 3">
    <name type="scientific">candidate division CPR1 bacterium GW2011_GWA2_42_17</name>
    <dbReference type="NCBI Taxonomy" id="1618341"/>
    <lineage>
        <taxon>Bacteria</taxon>
        <taxon>candidate division CPR1</taxon>
    </lineage>
</organism>
<dbReference type="EMBL" id="LCCZ01000014">
    <property type="protein sequence ID" value="KKS44005.1"/>
    <property type="molecule type" value="Genomic_DNA"/>
</dbReference>
<proteinExistence type="predicted"/>
<evidence type="ECO:0000313" key="3">
    <source>
        <dbReference type="Proteomes" id="UP000034875"/>
    </source>
</evidence>
<reference evidence="2 3" key="1">
    <citation type="journal article" date="2015" name="Nature">
        <title>rRNA introns, odd ribosomes, and small enigmatic genomes across a large radiation of phyla.</title>
        <authorList>
            <person name="Brown C.T."/>
            <person name="Hug L.A."/>
            <person name="Thomas B.C."/>
            <person name="Sharon I."/>
            <person name="Castelle C.J."/>
            <person name="Singh A."/>
            <person name="Wilkins M.J."/>
            <person name="Williams K.H."/>
            <person name="Banfield J.F."/>
        </authorList>
    </citation>
    <scope>NUCLEOTIDE SEQUENCE [LARGE SCALE GENOMIC DNA]</scope>
</reference>
<name>A0A0G0Z5L4_9BACT</name>
<feature type="region of interest" description="Disordered" evidence="1">
    <location>
        <begin position="36"/>
        <end position="67"/>
    </location>
</feature>
<gene>
    <name evidence="2" type="ORF">UV05_C0014G0005</name>
</gene>
<comment type="caution">
    <text evidence="2">The sequence shown here is derived from an EMBL/GenBank/DDBJ whole genome shotgun (WGS) entry which is preliminary data.</text>
</comment>
<dbReference type="AlphaFoldDB" id="A0A0G0Z5L4"/>
<protein>
    <submittedName>
        <fullName evidence="2">Uncharacterized protein</fullName>
    </submittedName>
</protein>
<accession>A0A0G0Z5L4</accession>
<evidence type="ECO:0000313" key="2">
    <source>
        <dbReference type="EMBL" id="KKS44005.1"/>
    </source>
</evidence>